<feature type="domain" description="Putative regulatory protein FmdB zinc ribbon" evidence="1">
    <location>
        <begin position="1"/>
        <end position="42"/>
    </location>
</feature>
<dbReference type="InterPro" id="IPR013429">
    <property type="entry name" value="Regulatory_FmdB_Zinc_ribbon"/>
</dbReference>
<protein>
    <submittedName>
        <fullName evidence="2">Putative FmdB family regulatory protein</fullName>
    </submittedName>
</protein>
<name>A0A7Y9E084_9PSEU</name>
<keyword evidence="3" id="KW-1185">Reference proteome</keyword>
<dbReference type="EMBL" id="JACCBN010000001">
    <property type="protein sequence ID" value="NYD38733.1"/>
    <property type="molecule type" value="Genomic_DNA"/>
</dbReference>
<dbReference type="AlphaFoldDB" id="A0A7Y9E084"/>
<dbReference type="Pfam" id="PF09723">
    <property type="entry name" value="Zn_ribbon_8"/>
    <property type="match status" value="1"/>
</dbReference>
<reference evidence="2 3" key="1">
    <citation type="submission" date="2020-07" db="EMBL/GenBank/DDBJ databases">
        <title>Sequencing the genomes of 1000 actinobacteria strains.</title>
        <authorList>
            <person name="Klenk H.-P."/>
        </authorList>
    </citation>
    <scope>NUCLEOTIDE SEQUENCE [LARGE SCALE GENOMIC DNA]</scope>
    <source>
        <strain evidence="2 3">DSM 45772</strain>
    </source>
</reference>
<comment type="caution">
    <text evidence="2">The sequence shown here is derived from an EMBL/GenBank/DDBJ whole genome shotgun (WGS) entry which is preliminary data.</text>
</comment>
<dbReference type="RefSeq" id="WP_179796131.1">
    <property type="nucleotide sequence ID" value="NZ_BAABHP010000013.1"/>
</dbReference>
<evidence type="ECO:0000313" key="3">
    <source>
        <dbReference type="Proteomes" id="UP000535890"/>
    </source>
</evidence>
<dbReference type="NCBIfam" id="TIGR02605">
    <property type="entry name" value="CxxC_CxxC_SSSS"/>
    <property type="match status" value="1"/>
</dbReference>
<sequence length="76" mass="7590">MALYEFRCRECGSTFEVNRPMQQAGDPVDCPGGHSDTVKLLSTVALGGKARTAQRPAMAPAPAGGGGGCCGGGCCG</sequence>
<dbReference type="Proteomes" id="UP000535890">
    <property type="component" value="Unassembled WGS sequence"/>
</dbReference>
<gene>
    <name evidence="2" type="ORF">BJ983_004835</name>
</gene>
<evidence type="ECO:0000259" key="1">
    <source>
        <dbReference type="SMART" id="SM00834"/>
    </source>
</evidence>
<organism evidence="2 3">
    <name type="scientific">Actinomycetospora corticicola</name>
    <dbReference type="NCBI Taxonomy" id="663602"/>
    <lineage>
        <taxon>Bacteria</taxon>
        <taxon>Bacillati</taxon>
        <taxon>Actinomycetota</taxon>
        <taxon>Actinomycetes</taxon>
        <taxon>Pseudonocardiales</taxon>
        <taxon>Pseudonocardiaceae</taxon>
        <taxon>Actinomycetospora</taxon>
    </lineage>
</organism>
<evidence type="ECO:0000313" key="2">
    <source>
        <dbReference type="EMBL" id="NYD38733.1"/>
    </source>
</evidence>
<proteinExistence type="predicted"/>
<accession>A0A7Y9E084</accession>
<dbReference type="SMART" id="SM00834">
    <property type="entry name" value="CxxC_CXXC_SSSS"/>
    <property type="match status" value="1"/>
</dbReference>